<keyword evidence="3" id="KW-1185">Reference proteome</keyword>
<name>A0A7J7X0F5_PIPKU</name>
<dbReference type="Proteomes" id="UP000558488">
    <property type="component" value="Unassembled WGS sequence"/>
</dbReference>
<proteinExistence type="predicted"/>
<sequence length="124" mass="13733">MTFSALPSGLVNLTQECKIKSSSLQQLPGWERPGPEQPGPEQPGWVRPGLEQQQPSPEQLGRERQWPDPEQLVVERTRAAEARPGAARPGTAHSSPAPPPWLPLRHGWKLLQELEGLLNQVMKA</sequence>
<accession>A0A7J7X0F5</accession>
<reference evidence="2 3" key="1">
    <citation type="journal article" date="2020" name="Nature">
        <title>Six reference-quality genomes reveal evolution of bat adaptations.</title>
        <authorList>
            <person name="Jebb D."/>
            <person name="Huang Z."/>
            <person name="Pippel M."/>
            <person name="Hughes G.M."/>
            <person name="Lavrichenko K."/>
            <person name="Devanna P."/>
            <person name="Winkler S."/>
            <person name="Jermiin L.S."/>
            <person name="Skirmuntt E.C."/>
            <person name="Katzourakis A."/>
            <person name="Burkitt-Gray L."/>
            <person name="Ray D.A."/>
            <person name="Sullivan K.A.M."/>
            <person name="Roscito J.G."/>
            <person name="Kirilenko B.M."/>
            <person name="Davalos L.M."/>
            <person name="Corthals A.P."/>
            <person name="Power M.L."/>
            <person name="Jones G."/>
            <person name="Ransome R.D."/>
            <person name="Dechmann D.K.N."/>
            <person name="Locatelli A.G."/>
            <person name="Puechmaille S.J."/>
            <person name="Fedrigo O."/>
            <person name="Jarvis E.D."/>
            <person name="Hiller M."/>
            <person name="Vernes S.C."/>
            <person name="Myers E.W."/>
            <person name="Teeling E.C."/>
        </authorList>
    </citation>
    <scope>NUCLEOTIDE SEQUENCE [LARGE SCALE GENOMIC DNA]</scope>
    <source>
        <strain evidence="2">MPipKuh1</strain>
        <tissue evidence="2">Flight muscle</tissue>
    </source>
</reference>
<dbReference type="AlphaFoldDB" id="A0A7J7X0F5"/>
<comment type="caution">
    <text evidence="2">The sequence shown here is derived from an EMBL/GenBank/DDBJ whole genome shotgun (WGS) entry which is preliminary data.</text>
</comment>
<gene>
    <name evidence="2" type="ORF">mPipKuh1_010777</name>
</gene>
<evidence type="ECO:0000256" key="1">
    <source>
        <dbReference type="SAM" id="MobiDB-lite"/>
    </source>
</evidence>
<feature type="compositionally biased region" description="Basic and acidic residues" evidence="1">
    <location>
        <begin position="60"/>
        <end position="81"/>
    </location>
</feature>
<evidence type="ECO:0000313" key="2">
    <source>
        <dbReference type="EMBL" id="KAF6343058.1"/>
    </source>
</evidence>
<organism evidence="2 3">
    <name type="scientific">Pipistrellus kuhlii</name>
    <name type="common">Kuhl's pipistrelle</name>
    <dbReference type="NCBI Taxonomy" id="59472"/>
    <lineage>
        <taxon>Eukaryota</taxon>
        <taxon>Metazoa</taxon>
        <taxon>Chordata</taxon>
        <taxon>Craniata</taxon>
        <taxon>Vertebrata</taxon>
        <taxon>Euteleostomi</taxon>
        <taxon>Mammalia</taxon>
        <taxon>Eutheria</taxon>
        <taxon>Laurasiatheria</taxon>
        <taxon>Chiroptera</taxon>
        <taxon>Yangochiroptera</taxon>
        <taxon>Vespertilionidae</taxon>
        <taxon>Pipistrellus</taxon>
    </lineage>
</organism>
<feature type="region of interest" description="Disordered" evidence="1">
    <location>
        <begin position="24"/>
        <end position="103"/>
    </location>
</feature>
<evidence type="ECO:0000313" key="3">
    <source>
        <dbReference type="Proteomes" id="UP000558488"/>
    </source>
</evidence>
<dbReference type="EMBL" id="JACAGB010000009">
    <property type="protein sequence ID" value="KAF6343058.1"/>
    <property type="molecule type" value="Genomic_DNA"/>
</dbReference>
<feature type="compositionally biased region" description="Low complexity" evidence="1">
    <location>
        <begin position="82"/>
        <end position="92"/>
    </location>
</feature>
<protein>
    <submittedName>
        <fullName evidence="2">Uncharacterized protein</fullName>
    </submittedName>
</protein>